<dbReference type="InterPro" id="IPR058792">
    <property type="entry name" value="Beta-barrel_RND_2"/>
</dbReference>
<dbReference type="OrthoDB" id="9806939at2"/>
<dbReference type="KEGG" id="sua:Saut_1327"/>
<keyword evidence="6" id="KW-1185">Reference proteome</keyword>
<dbReference type="Pfam" id="PF25973">
    <property type="entry name" value="BSH_CzcB"/>
    <property type="match status" value="1"/>
</dbReference>
<proteinExistence type="inferred from homology"/>
<dbReference type="PANTHER" id="PTHR30469">
    <property type="entry name" value="MULTIDRUG RESISTANCE PROTEIN MDTA"/>
    <property type="match status" value="1"/>
</dbReference>
<dbReference type="InterPro" id="IPR006143">
    <property type="entry name" value="RND_pump_MFP"/>
</dbReference>
<evidence type="ECO:0000313" key="6">
    <source>
        <dbReference type="Proteomes" id="UP000007803"/>
    </source>
</evidence>
<keyword evidence="2" id="KW-0472">Membrane</keyword>
<dbReference type="Proteomes" id="UP000007803">
    <property type="component" value="Chromosome"/>
</dbReference>
<evidence type="ECO:0000259" key="3">
    <source>
        <dbReference type="Pfam" id="PF25954"/>
    </source>
</evidence>
<dbReference type="RefSeq" id="WP_013327128.1">
    <property type="nucleotide sequence ID" value="NC_014506.1"/>
</dbReference>
<reference evidence="6" key="1">
    <citation type="journal article" date="2010" name="Stand. Genomic Sci.">
        <title>Complete genome sequence of Sulfurimonas autotrophica type strain (OK10).</title>
        <authorList>
            <person name="Sikorski J."/>
            <person name="Munk C."/>
            <person name="Lapidus A."/>
            <person name="Djao O."/>
            <person name="Lucas S."/>
            <person name="Glavina Del Rio T."/>
            <person name="Nolan M."/>
            <person name="Tice H."/>
            <person name="Han C."/>
            <person name="Cheng J."/>
            <person name="Tapia R."/>
            <person name="Goodwin L."/>
            <person name="Pitluck S."/>
            <person name="Liolios K."/>
            <person name="Ivanova N."/>
            <person name="Mavromatis K."/>
            <person name="Mikhailova N."/>
            <person name="Pati A."/>
            <person name="Sims D."/>
            <person name="Meincke L."/>
            <person name="Brettin T."/>
            <person name="Detter J."/>
            <person name="Chen A."/>
            <person name="Palaniappan K."/>
            <person name="Land M."/>
            <person name="Hauser L."/>
            <person name="Chang Y."/>
            <person name="Jeffries C."/>
            <person name="Rohde M."/>
            <person name="Lang E."/>
            <person name="Spring S."/>
            <person name="Goker M."/>
            <person name="Woyke T."/>
            <person name="Bristow J."/>
            <person name="Eisen J."/>
            <person name="Markowitz V."/>
            <person name="Hugenholtz P."/>
            <person name="Kyrpides N."/>
            <person name="Klenk H."/>
        </authorList>
    </citation>
    <scope>NUCLEOTIDE SEQUENCE [LARGE SCALE GENOMIC DNA]</scope>
    <source>
        <strain evidence="6">ATCC BAA-671 / DSM 16294 / JCM 11897 / OK10</strain>
    </source>
</reference>
<dbReference type="Pfam" id="PF25954">
    <property type="entry name" value="Beta-barrel_RND_2"/>
    <property type="match status" value="1"/>
</dbReference>
<dbReference type="NCBIfam" id="TIGR01730">
    <property type="entry name" value="RND_mfp"/>
    <property type="match status" value="1"/>
</dbReference>
<dbReference type="SUPFAM" id="SSF111369">
    <property type="entry name" value="HlyD-like secretion proteins"/>
    <property type="match status" value="1"/>
</dbReference>
<keyword evidence="2" id="KW-1133">Transmembrane helix</keyword>
<dbReference type="STRING" id="563040.Saut_1327"/>
<dbReference type="GO" id="GO:1990281">
    <property type="term" value="C:efflux pump complex"/>
    <property type="evidence" value="ECO:0007669"/>
    <property type="project" value="TreeGrafter"/>
</dbReference>
<dbReference type="AlphaFoldDB" id="E0UTT1"/>
<evidence type="ECO:0000259" key="4">
    <source>
        <dbReference type="Pfam" id="PF25973"/>
    </source>
</evidence>
<dbReference type="Gene3D" id="2.40.50.100">
    <property type="match status" value="1"/>
</dbReference>
<feature type="domain" description="CusB-like beta-barrel" evidence="3">
    <location>
        <begin position="229"/>
        <end position="284"/>
    </location>
</feature>
<dbReference type="PANTHER" id="PTHR30469:SF33">
    <property type="entry name" value="SLR1207 PROTEIN"/>
    <property type="match status" value="1"/>
</dbReference>
<dbReference type="Gene3D" id="1.10.287.470">
    <property type="entry name" value="Helix hairpin bin"/>
    <property type="match status" value="1"/>
</dbReference>
<sequence>MSKIVKYTIFIVVIAALGFVFYNKVYIPKHTFETMQLSKGDLNKEVFGIGEVGAKNIYTINAQTGGKILQITTDEGKWVKKGDLLAVIDAVDLPQLIEEAKMSVYKADSELQATQKELDSLFAQKVLAKLTYDRYKKLKEKAFVSQSEYDKAKADLDTIRANIKAIQAHIDSSKTEVVRLQKSLEALSVKLSRYKIYAPVDGYVISKDAEVAQSVAGTQPILKVVDPKTVWIKAYIDEKISGDVKVGQRAVITLRSQSNKKLSGHVSRIVAQSDAVTQEREVDVSFDKSPIPFYMNEQAEVLIMTERFKNVLKIPADLIVYQGEKAGVWVEQNRHAHFLHVKIIALTDKQAAVENLDENTKLLMPDKNKKSLSEGMRIY</sequence>
<feature type="domain" description="CzcB-like barrel-sandwich hybrid" evidence="4">
    <location>
        <begin position="59"/>
        <end position="226"/>
    </location>
</feature>
<dbReference type="HOGENOM" id="CLU_018816_14_4_7"/>
<dbReference type="InterPro" id="IPR058647">
    <property type="entry name" value="BSH_CzcB-like"/>
</dbReference>
<organism evidence="5 6">
    <name type="scientific">Sulfurimonas autotrophica (strain ATCC BAA-671 / DSM 16294 / JCM 11897 / OK10)</name>
    <dbReference type="NCBI Taxonomy" id="563040"/>
    <lineage>
        <taxon>Bacteria</taxon>
        <taxon>Pseudomonadati</taxon>
        <taxon>Campylobacterota</taxon>
        <taxon>Epsilonproteobacteria</taxon>
        <taxon>Campylobacterales</taxon>
        <taxon>Sulfurimonadaceae</taxon>
        <taxon>Sulfurimonas</taxon>
    </lineage>
</organism>
<dbReference type="GO" id="GO:0015562">
    <property type="term" value="F:efflux transmembrane transporter activity"/>
    <property type="evidence" value="ECO:0007669"/>
    <property type="project" value="TreeGrafter"/>
</dbReference>
<comment type="similarity">
    <text evidence="1">Belongs to the membrane fusion protein (MFP) (TC 8.A.1) family.</text>
</comment>
<gene>
    <name evidence="5" type="ordered locus">Saut_1327</name>
</gene>
<dbReference type="eggNOG" id="COG0845">
    <property type="taxonomic scope" value="Bacteria"/>
</dbReference>
<protein>
    <submittedName>
        <fullName evidence="5">Efflux transporter, RND family, MFP subunit</fullName>
    </submittedName>
</protein>
<evidence type="ECO:0000313" key="5">
    <source>
        <dbReference type="EMBL" id="ADN09375.1"/>
    </source>
</evidence>
<evidence type="ECO:0000256" key="2">
    <source>
        <dbReference type="SAM" id="Phobius"/>
    </source>
</evidence>
<evidence type="ECO:0000256" key="1">
    <source>
        <dbReference type="ARBA" id="ARBA00009477"/>
    </source>
</evidence>
<accession>E0UTT1</accession>
<keyword evidence="2" id="KW-0812">Transmembrane</keyword>
<feature type="transmembrane region" description="Helical" evidence="2">
    <location>
        <begin position="7"/>
        <end position="27"/>
    </location>
</feature>
<dbReference type="EMBL" id="CP002205">
    <property type="protein sequence ID" value="ADN09375.1"/>
    <property type="molecule type" value="Genomic_DNA"/>
</dbReference>
<name>E0UTT1_SULAO</name>
<dbReference type="Gene3D" id="2.40.30.170">
    <property type="match status" value="1"/>
</dbReference>